<dbReference type="PROSITE" id="PS51367">
    <property type="entry name" value="THAUMATIN_2"/>
    <property type="match status" value="1"/>
</dbReference>
<dbReference type="RefSeq" id="XP_018294667.1">
    <property type="nucleotide sequence ID" value="XM_018441078.1"/>
</dbReference>
<evidence type="ECO:0000313" key="3">
    <source>
        <dbReference type="EMBL" id="OAD76627.1"/>
    </source>
</evidence>
<proteinExistence type="predicted"/>
<dbReference type="PANTHER" id="PTHR31013:SF2">
    <property type="entry name" value="THAUMATIN-LIKE PROTEIN"/>
    <property type="match status" value="1"/>
</dbReference>
<dbReference type="InterPro" id="IPR037176">
    <property type="entry name" value="Osmotin/thaumatin-like_sf"/>
</dbReference>
<feature type="chain" id="PRO_5007838351" evidence="2">
    <location>
        <begin position="20"/>
        <end position="231"/>
    </location>
</feature>
<dbReference type="SUPFAM" id="SSF49870">
    <property type="entry name" value="Osmotin, thaumatin-like protein"/>
    <property type="match status" value="1"/>
</dbReference>
<evidence type="ECO:0000256" key="2">
    <source>
        <dbReference type="SAM" id="SignalP"/>
    </source>
</evidence>
<feature type="disulfide bond" evidence="1">
    <location>
        <begin position="181"/>
        <end position="191"/>
    </location>
</feature>
<dbReference type="InterPro" id="IPR001938">
    <property type="entry name" value="Thaumatin"/>
</dbReference>
<dbReference type="Pfam" id="PF00314">
    <property type="entry name" value="Thaumatin"/>
    <property type="match status" value="1"/>
</dbReference>
<keyword evidence="2" id="KW-0732">Signal</keyword>
<dbReference type="SMART" id="SM00205">
    <property type="entry name" value="THN"/>
    <property type="match status" value="1"/>
</dbReference>
<sequence>MRFLSIELIFLGILTVVNAGDKHITIINSCDSVVTVGVLTNGRTASSPDMTFDLTPKAERVITEQDTWGGRIWGRQQCSGSKQNSADCGTPGASNPATLAEFFFKGAFGKDFYDISFVDGYNLPMSIQPQDTEGAEGYTCGSPTCSDVPACPDENAIKGPSGQLISCQSSCSKSNTAETCCTGDHDDPNVCKPDSWSEEVKSACPDAYSFAYDDQTSTFQCTVENYHVTFC</sequence>
<dbReference type="PRINTS" id="PR00347">
    <property type="entry name" value="THAUMATIN"/>
</dbReference>
<organism evidence="3 4">
    <name type="scientific">Phycomyces blakesleeanus (strain ATCC 8743b / DSM 1359 / FGSC 10004 / NBRC 33097 / NRRL 1555)</name>
    <dbReference type="NCBI Taxonomy" id="763407"/>
    <lineage>
        <taxon>Eukaryota</taxon>
        <taxon>Fungi</taxon>
        <taxon>Fungi incertae sedis</taxon>
        <taxon>Mucoromycota</taxon>
        <taxon>Mucoromycotina</taxon>
        <taxon>Mucoromycetes</taxon>
        <taxon>Mucorales</taxon>
        <taxon>Phycomycetaceae</taxon>
        <taxon>Phycomyces</taxon>
    </lineage>
</organism>
<dbReference type="Proteomes" id="UP000077315">
    <property type="component" value="Unassembled WGS sequence"/>
</dbReference>
<feature type="disulfide bond" evidence="1">
    <location>
        <begin position="151"/>
        <end position="167"/>
    </location>
</feature>
<feature type="disulfide bond" evidence="1">
    <location>
        <begin position="171"/>
        <end position="180"/>
    </location>
</feature>
<keyword evidence="1" id="KW-1015">Disulfide bond</keyword>
<dbReference type="InParanoid" id="A0A162PWE7"/>
<dbReference type="OrthoDB" id="430315at2759"/>
<dbReference type="EMBL" id="KV440975">
    <property type="protein sequence ID" value="OAD76627.1"/>
    <property type="molecule type" value="Genomic_DNA"/>
</dbReference>
<evidence type="ECO:0000256" key="1">
    <source>
        <dbReference type="PIRSR" id="PIRSR002703-1"/>
    </source>
</evidence>
<dbReference type="Gene3D" id="2.60.110.10">
    <property type="entry name" value="Thaumatin"/>
    <property type="match status" value="1"/>
</dbReference>
<gene>
    <name evidence="3" type="ORF">PHYBLDRAFT_63166</name>
</gene>
<dbReference type="AlphaFoldDB" id="A0A162PWE7"/>
<keyword evidence="4" id="KW-1185">Reference proteome</keyword>
<dbReference type="STRING" id="763407.A0A162PWE7"/>
<protein>
    <submittedName>
        <fullName evidence="3">Secreted thaumatin family protein</fullName>
    </submittedName>
</protein>
<dbReference type="GeneID" id="29001984"/>
<accession>A0A162PWE7</accession>
<feature type="disulfide bond" evidence="1">
    <location>
        <begin position="30"/>
        <end position="231"/>
    </location>
</feature>
<feature type="signal peptide" evidence="2">
    <location>
        <begin position="1"/>
        <end position="19"/>
    </location>
</feature>
<evidence type="ECO:0000313" key="4">
    <source>
        <dbReference type="Proteomes" id="UP000077315"/>
    </source>
</evidence>
<dbReference type="PANTHER" id="PTHR31013">
    <property type="entry name" value="THAUMATIN FAMILY PROTEIN-RELATED"/>
    <property type="match status" value="1"/>
</dbReference>
<dbReference type="PIRSF" id="PIRSF002703">
    <property type="entry name" value="Thaumatin"/>
    <property type="match status" value="1"/>
</dbReference>
<dbReference type="VEuPathDB" id="FungiDB:PHYBLDRAFT_63166"/>
<name>A0A162PWE7_PHYB8</name>
<feature type="disulfide bond" evidence="1">
    <location>
        <begin position="140"/>
        <end position="221"/>
    </location>
</feature>
<reference evidence="4" key="1">
    <citation type="submission" date="2015-06" db="EMBL/GenBank/DDBJ databases">
        <title>Expansion of signal transduction pathways in fungi by whole-genome duplication.</title>
        <authorList>
            <consortium name="DOE Joint Genome Institute"/>
            <person name="Corrochano L.M."/>
            <person name="Kuo A."/>
            <person name="Marcet-Houben M."/>
            <person name="Polaino S."/>
            <person name="Salamov A."/>
            <person name="Villalobos J.M."/>
            <person name="Alvarez M.I."/>
            <person name="Avalos J."/>
            <person name="Benito E.P."/>
            <person name="Benoit I."/>
            <person name="Burger G."/>
            <person name="Camino L.P."/>
            <person name="Canovas D."/>
            <person name="Cerda-Olmedo E."/>
            <person name="Cheng J.-F."/>
            <person name="Dominguez A."/>
            <person name="Elias M."/>
            <person name="Eslava A.P."/>
            <person name="Glaser F."/>
            <person name="Grimwood J."/>
            <person name="Gutierrez G."/>
            <person name="Heitman J."/>
            <person name="Henrissat B."/>
            <person name="Iturriaga E.A."/>
            <person name="Lang B.F."/>
            <person name="Lavin J.L."/>
            <person name="Lee S."/>
            <person name="Li W."/>
            <person name="Lindquist E."/>
            <person name="Lopez-Garcia S."/>
            <person name="Luque E.M."/>
            <person name="Marcos A.T."/>
            <person name="Martin J."/>
            <person name="McCluskey K."/>
            <person name="Medina H.R."/>
            <person name="Miralles-Duran A."/>
            <person name="Miyazaki A."/>
            <person name="Munoz-Torres E."/>
            <person name="Oguiza J.A."/>
            <person name="Ohm R."/>
            <person name="Olmedo M."/>
            <person name="Orejas M."/>
            <person name="Ortiz-Castellanos L."/>
            <person name="Pisabarro A.G."/>
            <person name="Rodriguez-Romero J."/>
            <person name="Ruiz-Herrera J."/>
            <person name="Ruiz-Vazquez R."/>
            <person name="Sanz C."/>
            <person name="Schackwitz W."/>
            <person name="Schmutz J."/>
            <person name="Shahriari M."/>
            <person name="Shelest E."/>
            <person name="Silva-Franco F."/>
            <person name="Soanes D."/>
            <person name="Syed K."/>
            <person name="Tagua V.G."/>
            <person name="Talbot N.J."/>
            <person name="Thon M."/>
            <person name="De vries R.P."/>
            <person name="Wiebenga A."/>
            <person name="Yadav J.S."/>
            <person name="Braun E.L."/>
            <person name="Baker S."/>
            <person name="Garre V."/>
            <person name="Horwitz B."/>
            <person name="Torres-Martinez S."/>
            <person name="Idnurm A."/>
            <person name="Herrera-Estrella A."/>
            <person name="Gabaldon T."/>
            <person name="Grigoriev I.V."/>
        </authorList>
    </citation>
    <scope>NUCLEOTIDE SEQUENCE [LARGE SCALE GENOMIC DNA]</scope>
    <source>
        <strain evidence="4">NRRL 1555(-)</strain>
    </source>
</reference>
<feature type="disulfide bond" evidence="1">
    <location>
        <begin position="145"/>
        <end position="204"/>
    </location>
</feature>